<dbReference type="AlphaFoldDB" id="A0AAN5DD49"/>
<proteinExistence type="predicted"/>
<organism evidence="1 2">
    <name type="scientific">Pristionchus mayeri</name>
    <dbReference type="NCBI Taxonomy" id="1317129"/>
    <lineage>
        <taxon>Eukaryota</taxon>
        <taxon>Metazoa</taxon>
        <taxon>Ecdysozoa</taxon>
        <taxon>Nematoda</taxon>
        <taxon>Chromadorea</taxon>
        <taxon>Rhabditida</taxon>
        <taxon>Rhabditina</taxon>
        <taxon>Diplogasteromorpha</taxon>
        <taxon>Diplogasteroidea</taxon>
        <taxon>Neodiplogasteridae</taxon>
        <taxon>Pristionchus</taxon>
    </lineage>
</organism>
<feature type="non-terminal residue" evidence="1">
    <location>
        <position position="1"/>
    </location>
</feature>
<evidence type="ECO:0000313" key="1">
    <source>
        <dbReference type="EMBL" id="GMR60377.1"/>
    </source>
</evidence>
<evidence type="ECO:0000313" key="2">
    <source>
        <dbReference type="Proteomes" id="UP001328107"/>
    </source>
</evidence>
<reference evidence="2" key="1">
    <citation type="submission" date="2022-10" db="EMBL/GenBank/DDBJ databases">
        <title>Genome assembly of Pristionchus species.</title>
        <authorList>
            <person name="Yoshida K."/>
            <person name="Sommer R.J."/>
        </authorList>
    </citation>
    <scope>NUCLEOTIDE SEQUENCE [LARGE SCALE GENOMIC DNA]</scope>
    <source>
        <strain evidence="2">RS5460</strain>
    </source>
</reference>
<sequence length="192" mass="22013">AINQLVNFPSFYDLPFPQTLPFAFALTLPRMISTLWALLHSHTLSGRLLPYTLIFHSLTRRIRCWRNCSLGHFRNARDDSCFVDEDSSLTELSSGLIVEEVRLEGQLRTNQLEEVLHEWNIVQRLLGDLVFFPLSFPLDSDCETTCQFCSGSPLQIEQTTVGVAPARPLVHWLVIPPMLYLVGLFCARHEWI</sequence>
<accession>A0AAN5DD49</accession>
<dbReference type="Proteomes" id="UP001328107">
    <property type="component" value="Unassembled WGS sequence"/>
</dbReference>
<comment type="caution">
    <text evidence="1">The sequence shown here is derived from an EMBL/GenBank/DDBJ whole genome shotgun (WGS) entry which is preliminary data.</text>
</comment>
<dbReference type="EMBL" id="BTRK01000006">
    <property type="protein sequence ID" value="GMR60377.1"/>
    <property type="molecule type" value="Genomic_DNA"/>
</dbReference>
<keyword evidence="2" id="KW-1185">Reference proteome</keyword>
<name>A0AAN5DD49_9BILA</name>
<gene>
    <name evidence="1" type="ORF">PMAYCL1PPCAC_30572</name>
</gene>
<protein>
    <submittedName>
        <fullName evidence="1">Uncharacterized protein</fullName>
    </submittedName>
</protein>